<accession>A0ABQ6B7X2</accession>
<name>A0ABQ6B7X2_9BRAD</name>
<evidence type="ECO:0000256" key="1">
    <source>
        <dbReference type="ARBA" id="ARBA00022737"/>
    </source>
</evidence>
<dbReference type="InterPro" id="IPR019734">
    <property type="entry name" value="TPR_rpt"/>
</dbReference>
<proteinExistence type="predicted"/>
<evidence type="ECO:0000313" key="4">
    <source>
        <dbReference type="EMBL" id="GLR88776.1"/>
    </source>
</evidence>
<dbReference type="SMART" id="SM00028">
    <property type="entry name" value="TPR"/>
    <property type="match status" value="4"/>
</dbReference>
<evidence type="ECO:0008006" key="6">
    <source>
        <dbReference type="Google" id="ProtNLM"/>
    </source>
</evidence>
<dbReference type="Pfam" id="PF13414">
    <property type="entry name" value="TPR_11"/>
    <property type="match status" value="1"/>
</dbReference>
<dbReference type="InterPro" id="IPR050498">
    <property type="entry name" value="Ycf3"/>
</dbReference>
<evidence type="ECO:0000256" key="2">
    <source>
        <dbReference type="ARBA" id="ARBA00022803"/>
    </source>
</evidence>
<gene>
    <name evidence="4" type="ORF">GCM10007857_54890</name>
</gene>
<feature type="repeat" description="TPR" evidence="3">
    <location>
        <begin position="31"/>
        <end position="64"/>
    </location>
</feature>
<dbReference type="InterPro" id="IPR011990">
    <property type="entry name" value="TPR-like_helical_dom_sf"/>
</dbReference>
<keyword evidence="5" id="KW-1185">Reference proteome</keyword>
<reference evidence="5" key="1">
    <citation type="journal article" date="2019" name="Int. J. Syst. Evol. Microbiol.">
        <title>The Global Catalogue of Microorganisms (GCM) 10K type strain sequencing project: providing services to taxonomists for standard genome sequencing and annotation.</title>
        <authorList>
            <consortium name="The Broad Institute Genomics Platform"/>
            <consortium name="The Broad Institute Genome Sequencing Center for Infectious Disease"/>
            <person name="Wu L."/>
            <person name="Ma J."/>
        </authorList>
    </citation>
    <scope>NUCLEOTIDE SEQUENCE [LARGE SCALE GENOMIC DNA]</scope>
    <source>
        <strain evidence="5">NBRC 102520</strain>
    </source>
</reference>
<keyword evidence="1" id="KW-0677">Repeat</keyword>
<evidence type="ECO:0000256" key="3">
    <source>
        <dbReference type="PROSITE-ProRule" id="PRU00339"/>
    </source>
</evidence>
<sequence>MHTVVNCGDASEPDVCSAVIGFSPFRGSLIAFAYEGRGRIALRHGDAKRAVADFDEAIHLNPNRAATFRDRGQAHRQNGELDLAIADYNQAIALNPKLAASYSERGLALAGTGDLDRAILSYNTAIRLAPHDADARVNRGLALLASRRAEDARADFEAVLALPERPDGTAHQLARAKLIELGEPRPTHISAPGR</sequence>
<evidence type="ECO:0000313" key="5">
    <source>
        <dbReference type="Proteomes" id="UP001156905"/>
    </source>
</evidence>
<keyword evidence="2 3" id="KW-0802">TPR repeat</keyword>
<dbReference type="PANTHER" id="PTHR44858">
    <property type="entry name" value="TETRATRICOPEPTIDE REPEAT PROTEIN 6"/>
    <property type="match status" value="1"/>
</dbReference>
<feature type="repeat" description="TPR" evidence="3">
    <location>
        <begin position="65"/>
        <end position="98"/>
    </location>
</feature>
<protein>
    <recommendedName>
        <fullName evidence="6">Tetratricopeptide repeat protein</fullName>
    </recommendedName>
</protein>
<dbReference type="PANTHER" id="PTHR44858:SF1">
    <property type="entry name" value="UDP-N-ACETYLGLUCOSAMINE--PEPTIDE N-ACETYLGLUCOSAMINYLTRANSFERASE SPINDLY-RELATED"/>
    <property type="match status" value="1"/>
</dbReference>
<dbReference type="Gene3D" id="1.25.40.10">
    <property type="entry name" value="Tetratricopeptide repeat domain"/>
    <property type="match status" value="2"/>
</dbReference>
<dbReference type="Proteomes" id="UP001156905">
    <property type="component" value="Unassembled WGS sequence"/>
</dbReference>
<organism evidence="4 5">
    <name type="scientific">Bradyrhizobium iriomotense</name>
    <dbReference type="NCBI Taxonomy" id="441950"/>
    <lineage>
        <taxon>Bacteria</taxon>
        <taxon>Pseudomonadati</taxon>
        <taxon>Pseudomonadota</taxon>
        <taxon>Alphaproteobacteria</taxon>
        <taxon>Hyphomicrobiales</taxon>
        <taxon>Nitrobacteraceae</taxon>
        <taxon>Bradyrhizobium</taxon>
    </lineage>
</organism>
<feature type="repeat" description="TPR" evidence="3">
    <location>
        <begin position="99"/>
        <end position="132"/>
    </location>
</feature>
<dbReference type="EMBL" id="BSOW01000021">
    <property type="protein sequence ID" value="GLR88776.1"/>
    <property type="molecule type" value="Genomic_DNA"/>
</dbReference>
<dbReference type="SUPFAM" id="SSF48452">
    <property type="entry name" value="TPR-like"/>
    <property type="match status" value="1"/>
</dbReference>
<dbReference type="PROSITE" id="PS50005">
    <property type="entry name" value="TPR"/>
    <property type="match status" value="3"/>
</dbReference>
<comment type="caution">
    <text evidence="4">The sequence shown here is derived from an EMBL/GenBank/DDBJ whole genome shotgun (WGS) entry which is preliminary data.</text>
</comment>